<dbReference type="SUPFAM" id="SSF48317">
    <property type="entry name" value="Acid phosphatase/Vanadium-dependent haloperoxidase"/>
    <property type="match status" value="1"/>
</dbReference>
<dbReference type="Proteomes" id="UP000037923">
    <property type="component" value="Unassembled WGS sequence"/>
</dbReference>
<evidence type="ECO:0000313" key="10">
    <source>
        <dbReference type="Proteomes" id="UP000037923"/>
    </source>
</evidence>
<gene>
    <name evidence="9" type="ORF">ABB37_02746</name>
</gene>
<evidence type="ECO:0000256" key="4">
    <source>
        <dbReference type="ARBA" id="ARBA00022989"/>
    </source>
</evidence>
<evidence type="ECO:0000256" key="3">
    <source>
        <dbReference type="ARBA" id="ARBA00022801"/>
    </source>
</evidence>
<dbReference type="OrthoDB" id="302705at2759"/>
<dbReference type="GeneID" id="26903037"/>
<accession>A0A0M9G657</accession>
<dbReference type="GO" id="GO:0042392">
    <property type="term" value="F:sphingosine-1-phosphate phosphatase activity"/>
    <property type="evidence" value="ECO:0007669"/>
    <property type="project" value="TreeGrafter"/>
</dbReference>
<feature type="domain" description="Phosphatidic acid phosphatase type 2/haloperoxidase" evidence="8">
    <location>
        <begin position="87"/>
        <end position="238"/>
    </location>
</feature>
<keyword evidence="3" id="KW-0378">Hydrolase</keyword>
<dbReference type="PANTHER" id="PTHR14969:SF59">
    <property type="entry name" value="DOLICHYLDIPHOSPHATASE"/>
    <property type="match status" value="1"/>
</dbReference>
<dbReference type="OMA" id="FWTEAIC"/>
<dbReference type="EMBL" id="LGTL01000004">
    <property type="protein sequence ID" value="KPA83016.1"/>
    <property type="molecule type" value="Genomic_DNA"/>
</dbReference>
<proteinExistence type="predicted"/>
<organism evidence="9 10">
    <name type="scientific">Leptomonas pyrrhocoris</name>
    <name type="common">Firebug parasite</name>
    <dbReference type="NCBI Taxonomy" id="157538"/>
    <lineage>
        <taxon>Eukaryota</taxon>
        <taxon>Discoba</taxon>
        <taxon>Euglenozoa</taxon>
        <taxon>Kinetoplastea</taxon>
        <taxon>Metakinetoplastina</taxon>
        <taxon>Trypanosomatida</taxon>
        <taxon>Trypanosomatidae</taxon>
        <taxon>Leishmaniinae</taxon>
        <taxon>Leptomonas</taxon>
    </lineage>
</organism>
<dbReference type="PANTHER" id="PTHR14969">
    <property type="entry name" value="SPHINGOSINE-1-PHOSPHATE PHOSPHOHYDROLASE"/>
    <property type="match status" value="1"/>
</dbReference>
<dbReference type="CDD" id="cd03382">
    <property type="entry name" value="PAP2_dolichyldiphosphatase"/>
    <property type="match status" value="1"/>
</dbReference>
<feature type="transmembrane region" description="Helical" evidence="7">
    <location>
        <begin position="85"/>
        <end position="104"/>
    </location>
</feature>
<keyword evidence="2 7" id="KW-0812">Transmembrane</keyword>
<comment type="caution">
    <text evidence="9">The sequence shown here is derived from an EMBL/GenBank/DDBJ whole genome shotgun (WGS) entry which is preliminary data.</text>
</comment>
<evidence type="ECO:0000256" key="7">
    <source>
        <dbReference type="SAM" id="Phobius"/>
    </source>
</evidence>
<dbReference type="InterPro" id="IPR000326">
    <property type="entry name" value="PAP2/HPO"/>
</dbReference>
<evidence type="ECO:0000256" key="2">
    <source>
        <dbReference type="ARBA" id="ARBA00022692"/>
    </source>
</evidence>
<dbReference type="RefSeq" id="XP_015661455.1">
    <property type="nucleotide sequence ID" value="XM_015799853.1"/>
</dbReference>
<evidence type="ECO:0000256" key="6">
    <source>
        <dbReference type="SAM" id="MobiDB-lite"/>
    </source>
</evidence>
<dbReference type="InterPro" id="IPR039667">
    <property type="entry name" value="Dolichyldiphosphatase_PAP2"/>
</dbReference>
<evidence type="ECO:0000259" key="8">
    <source>
        <dbReference type="Pfam" id="PF01569"/>
    </source>
</evidence>
<keyword evidence="5 7" id="KW-0472">Membrane</keyword>
<protein>
    <submittedName>
        <fullName evidence="9">Putative dolichyl pyrophosphate phosphatase</fullName>
    </submittedName>
</protein>
<feature type="region of interest" description="Disordered" evidence="6">
    <location>
        <begin position="154"/>
        <end position="183"/>
    </location>
</feature>
<dbReference type="UniPathway" id="UPA00378"/>
<dbReference type="InterPro" id="IPR036938">
    <property type="entry name" value="PAP2/HPO_sf"/>
</dbReference>
<evidence type="ECO:0000313" key="9">
    <source>
        <dbReference type="EMBL" id="KPA83016.1"/>
    </source>
</evidence>
<evidence type="ECO:0000256" key="5">
    <source>
        <dbReference type="ARBA" id="ARBA00023136"/>
    </source>
</evidence>
<dbReference type="Gene3D" id="1.20.144.10">
    <property type="entry name" value="Phosphatidic acid phosphatase type 2/haloperoxidase"/>
    <property type="match status" value="1"/>
</dbReference>
<feature type="transmembrane region" description="Helical" evidence="7">
    <location>
        <begin position="192"/>
        <end position="210"/>
    </location>
</feature>
<sequence>MDLLVQVWSYTHLSAVELQQGVALASSRHANSFDYPNWKSWALTEVLYRDHDVLSKAFAVASFLPLVIVMFLAGLASAPCRERRLPALNLILFLVLSVGLNLTCKECIRSQRPAHPAAGMNYTTIHGMPSDHSQFMAGLAVYLMQRWKACNRSPSSASVTVPQARRKQNPSKKAATHSLVGPHGTQRPLPRLLFAFLISAAFFVGAGRVYNGYHTIGQVVAGWVVGAALALLCTTAAAQRGLTWTSETVMLPVMLVCTYWTNAVC</sequence>
<dbReference type="GO" id="GO:0016020">
    <property type="term" value="C:membrane"/>
    <property type="evidence" value="ECO:0007669"/>
    <property type="project" value="UniProtKB-SubCell"/>
</dbReference>
<name>A0A0M9G657_LEPPY</name>
<feature type="transmembrane region" description="Helical" evidence="7">
    <location>
        <begin position="57"/>
        <end position="79"/>
    </location>
</feature>
<comment type="subcellular location">
    <subcellularLocation>
        <location evidence="1">Membrane</location>
        <topology evidence="1">Multi-pass membrane protein</topology>
    </subcellularLocation>
</comment>
<reference evidence="9 10" key="1">
    <citation type="submission" date="2015-07" db="EMBL/GenBank/DDBJ databases">
        <title>High-quality genome of monoxenous trypanosomatid Leptomonas pyrrhocoris.</title>
        <authorList>
            <person name="Flegontov P."/>
            <person name="Butenko A."/>
            <person name="Firsov S."/>
            <person name="Vlcek C."/>
            <person name="Logacheva M.D."/>
            <person name="Field M."/>
            <person name="Filatov D."/>
            <person name="Flegontova O."/>
            <person name="Gerasimov E."/>
            <person name="Jackson A.P."/>
            <person name="Kelly S."/>
            <person name="Opperdoes F."/>
            <person name="O'Reilly A."/>
            <person name="Votypka J."/>
            <person name="Yurchenko V."/>
            <person name="Lukes J."/>
        </authorList>
    </citation>
    <scope>NUCLEOTIDE SEQUENCE [LARGE SCALE GENOMIC DNA]</scope>
    <source>
        <strain evidence="9">H10</strain>
    </source>
</reference>
<dbReference type="VEuPathDB" id="TriTrypDB:LpyrH10_04_2960"/>
<keyword evidence="4 7" id="KW-1133">Transmembrane helix</keyword>
<evidence type="ECO:0000256" key="1">
    <source>
        <dbReference type="ARBA" id="ARBA00004141"/>
    </source>
</evidence>
<keyword evidence="10" id="KW-1185">Reference proteome</keyword>
<dbReference type="Pfam" id="PF01569">
    <property type="entry name" value="PAP2"/>
    <property type="match status" value="1"/>
</dbReference>
<dbReference type="AlphaFoldDB" id="A0A0M9G657"/>
<feature type="transmembrane region" description="Helical" evidence="7">
    <location>
        <begin position="216"/>
        <end position="238"/>
    </location>
</feature>